<reference evidence="2" key="1">
    <citation type="submission" date="2020-08" db="EMBL/GenBank/DDBJ databases">
        <title>Multicomponent nature underlies the extraordinary mechanical properties of spider dragline silk.</title>
        <authorList>
            <person name="Kono N."/>
            <person name="Nakamura H."/>
            <person name="Mori M."/>
            <person name="Yoshida Y."/>
            <person name="Ohtoshi R."/>
            <person name="Malay A.D."/>
            <person name="Moran D.A.P."/>
            <person name="Tomita M."/>
            <person name="Numata K."/>
            <person name="Arakawa K."/>
        </authorList>
    </citation>
    <scope>NUCLEOTIDE SEQUENCE</scope>
</reference>
<dbReference type="EMBL" id="BMAW01007823">
    <property type="protein sequence ID" value="GFT05578.1"/>
    <property type="molecule type" value="Genomic_DNA"/>
</dbReference>
<dbReference type="AlphaFoldDB" id="A0A8X6TGE7"/>
<accession>A0A8X6TGE7</accession>
<keyword evidence="3" id="KW-1185">Reference proteome</keyword>
<proteinExistence type="predicted"/>
<protein>
    <submittedName>
        <fullName evidence="2">Uncharacterized protein</fullName>
    </submittedName>
</protein>
<name>A0A8X6TGE7_NEPPI</name>
<dbReference type="Proteomes" id="UP000887013">
    <property type="component" value="Unassembled WGS sequence"/>
</dbReference>
<evidence type="ECO:0000313" key="2">
    <source>
        <dbReference type="EMBL" id="GFT05578.1"/>
    </source>
</evidence>
<evidence type="ECO:0000313" key="3">
    <source>
        <dbReference type="Proteomes" id="UP000887013"/>
    </source>
</evidence>
<gene>
    <name evidence="2" type="ORF">NPIL_395031</name>
</gene>
<feature type="region of interest" description="Disordered" evidence="1">
    <location>
        <begin position="59"/>
        <end position="97"/>
    </location>
</feature>
<dbReference type="OrthoDB" id="10501409at2759"/>
<evidence type="ECO:0000256" key="1">
    <source>
        <dbReference type="SAM" id="MobiDB-lite"/>
    </source>
</evidence>
<sequence length="117" mass="13647">MLSLTLSLKKSKRKKGKKEGLYRVLEIEKERREDWKGGKKDEPRRWGRNRNACQIPMLLSTKEQNMGTRQGKGFNHGHMRWQETPQKGQSPLPRRDISDFFAPFPPSFVTYASGIQT</sequence>
<comment type="caution">
    <text evidence="2">The sequence shown here is derived from an EMBL/GenBank/DDBJ whole genome shotgun (WGS) entry which is preliminary data.</text>
</comment>
<organism evidence="2 3">
    <name type="scientific">Nephila pilipes</name>
    <name type="common">Giant wood spider</name>
    <name type="synonym">Nephila maculata</name>
    <dbReference type="NCBI Taxonomy" id="299642"/>
    <lineage>
        <taxon>Eukaryota</taxon>
        <taxon>Metazoa</taxon>
        <taxon>Ecdysozoa</taxon>
        <taxon>Arthropoda</taxon>
        <taxon>Chelicerata</taxon>
        <taxon>Arachnida</taxon>
        <taxon>Araneae</taxon>
        <taxon>Araneomorphae</taxon>
        <taxon>Entelegynae</taxon>
        <taxon>Araneoidea</taxon>
        <taxon>Nephilidae</taxon>
        <taxon>Nephila</taxon>
    </lineage>
</organism>